<reference evidence="10" key="1">
    <citation type="submission" date="2022-06" db="EMBL/GenBank/DDBJ databases">
        <title>Aeoliella straminimaris, a novel planctomycete from sediments.</title>
        <authorList>
            <person name="Vitorino I.R."/>
            <person name="Lage O.M."/>
        </authorList>
    </citation>
    <scope>NUCLEOTIDE SEQUENCE</scope>
    <source>
        <strain evidence="10">ICT_H6.2</strain>
    </source>
</reference>
<feature type="transmembrane region" description="Helical" evidence="9">
    <location>
        <begin position="397"/>
        <end position="414"/>
    </location>
</feature>
<feature type="transmembrane region" description="Helical" evidence="9">
    <location>
        <begin position="421"/>
        <end position="439"/>
    </location>
</feature>
<evidence type="ECO:0000256" key="6">
    <source>
        <dbReference type="ARBA" id="ARBA00022989"/>
    </source>
</evidence>
<dbReference type="InterPro" id="IPR050277">
    <property type="entry name" value="Sodium:Solute_Symporter"/>
</dbReference>
<dbReference type="InterPro" id="IPR038377">
    <property type="entry name" value="Na/Glc_symporter_sf"/>
</dbReference>
<comment type="caution">
    <text evidence="10">The sequence shown here is derived from an EMBL/GenBank/DDBJ whole genome shotgun (WGS) entry which is preliminary data.</text>
</comment>
<dbReference type="PROSITE" id="PS50283">
    <property type="entry name" value="NA_SOLUT_SYMP_3"/>
    <property type="match status" value="1"/>
</dbReference>
<keyword evidence="3" id="KW-0813">Transport</keyword>
<feature type="transmembrane region" description="Helical" evidence="9">
    <location>
        <begin position="154"/>
        <end position="175"/>
    </location>
</feature>
<feature type="transmembrane region" description="Helical" evidence="9">
    <location>
        <begin position="182"/>
        <end position="202"/>
    </location>
</feature>
<evidence type="ECO:0000256" key="5">
    <source>
        <dbReference type="ARBA" id="ARBA00022692"/>
    </source>
</evidence>
<evidence type="ECO:0000256" key="8">
    <source>
        <dbReference type="RuleBase" id="RU362091"/>
    </source>
</evidence>
<dbReference type="GO" id="GO:0046942">
    <property type="term" value="P:carboxylic acid transport"/>
    <property type="evidence" value="ECO:0007669"/>
    <property type="project" value="UniProtKB-ARBA"/>
</dbReference>
<feature type="transmembrane region" description="Helical" evidence="9">
    <location>
        <begin position="222"/>
        <end position="240"/>
    </location>
</feature>
<dbReference type="PROSITE" id="PS00457">
    <property type="entry name" value="NA_SOLUT_SYMP_2"/>
    <property type="match status" value="1"/>
</dbReference>
<gene>
    <name evidence="10" type="ORF">NG895_19815</name>
</gene>
<evidence type="ECO:0000256" key="4">
    <source>
        <dbReference type="ARBA" id="ARBA00022475"/>
    </source>
</evidence>
<dbReference type="EMBL" id="JAMXLR010000067">
    <property type="protein sequence ID" value="MCO6046153.1"/>
    <property type="molecule type" value="Genomic_DNA"/>
</dbReference>
<evidence type="ECO:0000256" key="9">
    <source>
        <dbReference type="SAM" id="Phobius"/>
    </source>
</evidence>
<evidence type="ECO:0000313" key="11">
    <source>
        <dbReference type="Proteomes" id="UP001155241"/>
    </source>
</evidence>
<keyword evidence="7 9" id="KW-0472">Membrane</keyword>
<dbReference type="Pfam" id="PF00474">
    <property type="entry name" value="SSF"/>
    <property type="match status" value="1"/>
</dbReference>
<dbReference type="InterPro" id="IPR001734">
    <property type="entry name" value="Na/solute_symporter"/>
</dbReference>
<feature type="transmembrane region" description="Helical" evidence="9">
    <location>
        <begin position="6"/>
        <end position="22"/>
    </location>
</feature>
<dbReference type="Proteomes" id="UP001155241">
    <property type="component" value="Unassembled WGS sequence"/>
</dbReference>
<proteinExistence type="inferred from homology"/>
<feature type="transmembrane region" description="Helical" evidence="9">
    <location>
        <begin position="77"/>
        <end position="95"/>
    </location>
</feature>
<feature type="transmembrane region" description="Helical" evidence="9">
    <location>
        <begin position="261"/>
        <end position="289"/>
    </location>
</feature>
<feature type="transmembrane region" description="Helical" evidence="9">
    <location>
        <begin position="445"/>
        <end position="464"/>
    </location>
</feature>
<dbReference type="RefSeq" id="WP_252854268.1">
    <property type="nucleotide sequence ID" value="NZ_JAMXLR010000067.1"/>
</dbReference>
<feature type="transmembrane region" description="Helical" evidence="9">
    <location>
        <begin position="365"/>
        <end position="385"/>
    </location>
</feature>
<dbReference type="InterPro" id="IPR018212">
    <property type="entry name" value="Na/solute_symporter_CS"/>
</dbReference>
<keyword evidence="4" id="KW-1003">Cell membrane</keyword>
<dbReference type="PANTHER" id="PTHR48086:SF7">
    <property type="entry name" value="SODIUM-SOLUTE SYMPORTER-RELATED"/>
    <property type="match status" value="1"/>
</dbReference>
<dbReference type="AlphaFoldDB" id="A0A9X2JIW8"/>
<dbReference type="PANTHER" id="PTHR48086">
    <property type="entry name" value="SODIUM/PROLINE SYMPORTER-RELATED"/>
    <property type="match status" value="1"/>
</dbReference>
<evidence type="ECO:0000256" key="3">
    <source>
        <dbReference type="ARBA" id="ARBA00022448"/>
    </source>
</evidence>
<keyword evidence="11" id="KW-1185">Reference proteome</keyword>
<sequence length="470" mass="50143">MNLLTMVVLYLLGSIAIGLYAARRVKTAKDFAVAGRSLPLAVVVATTFATWVASETVLGLPAKFATGGLRDTIEDPWGAGMCLVLVGLFFARKLYRMDLMTIGDYYRDRYGRVVEVFCSAVSIVSYLGWVAAQITALGIVFYQLSDGWISPQTGAIIGTAVVLLYTMLGGMWSVALTDAVQMTIIVIGLSVIAVLAANMAGGPGAVLDHAVEHDLHVFFPPLEWRAVLAFVGAGITIMLGSIPQQDVFQRVMSAKDERTAAIGPVIGGVLYMVFALVPMFIALASLIIIPDESHQLLSGEHGDLLVPTLVRSHMPAVTQVLFFGALLSAIMSTASATILAPSTIFVENILRHLMPSMNDHQELRLMRGASVVFAAGTLAYALRMAGTSIYDLVSSSYEVPVVGAVVPLAAGLYWPRATNRGAILSIVLGVGTWLLFMLTPLGETFPQQLAGLLMAVVGMVIGSLPDNRRP</sequence>
<evidence type="ECO:0000313" key="10">
    <source>
        <dbReference type="EMBL" id="MCO6046153.1"/>
    </source>
</evidence>
<feature type="transmembrane region" description="Helical" evidence="9">
    <location>
        <begin position="34"/>
        <end position="53"/>
    </location>
</feature>
<protein>
    <submittedName>
        <fullName evidence="10">Sodium:solute symporter family protein</fullName>
    </submittedName>
</protein>
<feature type="transmembrane region" description="Helical" evidence="9">
    <location>
        <begin position="116"/>
        <end position="142"/>
    </location>
</feature>
<dbReference type="Gene3D" id="1.20.1730.10">
    <property type="entry name" value="Sodium/glucose cotransporter"/>
    <property type="match status" value="1"/>
</dbReference>
<evidence type="ECO:0000256" key="7">
    <source>
        <dbReference type="ARBA" id="ARBA00023136"/>
    </source>
</evidence>
<dbReference type="GO" id="GO:0005886">
    <property type="term" value="C:plasma membrane"/>
    <property type="evidence" value="ECO:0007669"/>
    <property type="project" value="TreeGrafter"/>
</dbReference>
<comment type="similarity">
    <text evidence="2 8">Belongs to the sodium:solute symporter (SSF) (TC 2.A.21) family.</text>
</comment>
<organism evidence="10 11">
    <name type="scientific">Aeoliella straminimaris</name>
    <dbReference type="NCBI Taxonomy" id="2954799"/>
    <lineage>
        <taxon>Bacteria</taxon>
        <taxon>Pseudomonadati</taxon>
        <taxon>Planctomycetota</taxon>
        <taxon>Planctomycetia</taxon>
        <taxon>Pirellulales</taxon>
        <taxon>Lacipirellulaceae</taxon>
        <taxon>Aeoliella</taxon>
    </lineage>
</organism>
<keyword evidence="5 9" id="KW-0812">Transmembrane</keyword>
<evidence type="ECO:0000256" key="1">
    <source>
        <dbReference type="ARBA" id="ARBA00004141"/>
    </source>
</evidence>
<dbReference type="GO" id="GO:0022857">
    <property type="term" value="F:transmembrane transporter activity"/>
    <property type="evidence" value="ECO:0007669"/>
    <property type="project" value="InterPro"/>
</dbReference>
<evidence type="ECO:0000256" key="2">
    <source>
        <dbReference type="ARBA" id="ARBA00006434"/>
    </source>
</evidence>
<dbReference type="CDD" id="cd11474">
    <property type="entry name" value="SLC5sbd_CHT"/>
    <property type="match status" value="1"/>
</dbReference>
<accession>A0A9X2JIW8</accession>
<feature type="transmembrane region" description="Helical" evidence="9">
    <location>
        <begin position="320"/>
        <end position="345"/>
    </location>
</feature>
<name>A0A9X2JIW8_9BACT</name>
<comment type="subcellular location">
    <subcellularLocation>
        <location evidence="1">Membrane</location>
        <topology evidence="1">Multi-pass membrane protein</topology>
    </subcellularLocation>
</comment>
<keyword evidence="6 9" id="KW-1133">Transmembrane helix</keyword>